<sequence>MDDQFFICGMEPESRRQFRLLVGAGRGVGAFHWGCKCNIQYLSLVL</sequence>
<dbReference type="EMBL" id="GGEC01040946">
    <property type="protein sequence ID" value="MBX21430.1"/>
    <property type="molecule type" value="Transcribed_RNA"/>
</dbReference>
<protein>
    <submittedName>
        <fullName evidence="1">NAC domain protein</fullName>
    </submittedName>
</protein>
<name>A0A2P2LTY2_RHIMU</name>
<organism evidence="1">
    <name type="scientific">Rhizophora mucronata</name>
    <name type="common">Asiatic mangrove</name>
    <dbReference type="NCBI Taxonomy" id="61149"/>
    <lineage>
        <taxon>Eukaryota</taxon>
        <taxon>Viridiplantae</taxon>
        <taxon>Streptophyta</taxon>
        <taxon>Embryophyta</taxon>
        <taxon>Tracheophyta</taxon>
        <taxon>Spermatophyta</taxon>
        <taxon>Magnoliopsida</taxon>
        <taxon>eudicotyledons</taxon>
        <taxon>Gunneridae</taxon>
        <taxon>Pentapetalae</taxon>
        <taxon>rosids</taxon>
        <taxon>fabids</taxon>
        <taxon>Malpighiales</taxon>
        <taxon>Rhizophoraceae</taxon>
        <taxon>Rhizophora</taxon>
    </lineage>
</organism>
<evidence type="ECO:0000313" key="1">
    <source>
        <dbReference type="EMBL" id="MBX21430.1"/>
    </source>
</evidence>
<dbReference type="AlphaFoldDB" id="A0A2P2LTY2"/>
<proteinExistence type="predicted"/>
<reference evidence="1" key="1">
    <citation type="submission" date="2018-02" db="EMBL/GenBank/DDBJ databases">
        <title>Rhizophora mucronata_Transcriptome.</title>
        <authorList>
            <person name="Meera S.P."/>
            <person name="Sreeshan A."/>
            <person name="Augustine A."/>
        </authorList>
    </citation>
    <scope>NUCLEOTIDE SEQUENCE</scope>
    <source>
        <tissue evidence="1">Leaf</tissue>
    </source>
</reference>
<accession>A0A2P2LTY2</accession>